<dbReference type="EMBL" id="AJWZ01009306">
    <property type="protein sequence ID" value="EKC51678.1"/>
    <property type="molecule type" value="Genomic_DNA"/>
</dbReference>
<reference evidence="1" key="1">
    <citation type="journal article" date="2013" name="Environ. Microbiol.">
        <title>Microbiota from the distal guts of lean and obese adolescents exhibit partial functional redundancy besides clear differences in community structure.</title>
        <authorList>
            <person name="Ferrer M."/>
            <person name="Ruiz A."/>
            <person name="Lanza F."/>
            <person name="Haange S.B."/>
            <person name="Oberbach A."/>
            <person name="Till H."/>
            <person name="Bargiela R."/>
            <person name="Campoy C."/>
            <person name="Segura M.T."/>
            <person name="Richter M."/>
            <person name="von Bergen M."/>
            <person name="Seifert J."/>
            <person name="Suarez A."/>
        </authorList>
    </citation>
    <scope>NUCLEOTIDE SEQUENCE</scope>
</reference>
<gene>
    <name evidence="1" type="ORF">OBE_13482</name>
</gene>
<evidence type="ECO:0000313" key="1">
    <source>
        <dbReference type="EMBL" id="EKC51678.1"/>
    </source>
</evidence>
<organism evidence="1">
    <name type="scientific">human gut metagenome</name>
    <dbReference type="NCBI Taxonomy" id="408170"/>
    <lineage>
        <taxon>unclassified sequences</taxon>
        <taxon>metagenomes</taxon>
        <taxon>organismal metagenomes</taxon>
    </lineage>
</organism>
<comment type="caution">
    <text evidence="1">The sequence shown here is derived from an EMBL/GenBank/DDBJ whole genome shotgun (WGS) entry which is preliminary data.</text>
</comment>
<feature type="non-terminal residue" evidence="1">
    <location>
        <position position="1"/>
    </location>
</feature>
<protein>
    <submittedName>
        <fullName evidence="1">Rhs-related protein</fullName>
    </submittedName>
</protein>
<name>K1S206_9ZZZZ</name>
<proteinExistence type="predicted"/>
<sequence length="74" mass="8643">PKIRLQQHNHNGKSFSDLAVQYKDLTRNQARALEQYYIEHGPNALNKINSISPNATYYKEAMQWAENYINGYGR</sequence>
<dbReference type="AlphaFoldDB" id="K1S206"/>
<accession>K1S206</accession>